<evidence type="ECO:0000313" key="1">
    <source>
        <dbReference type="EMBL" id="BAJ98671.1"/>
    </source>
</evidence>
<reference evidence="1" key="1">
    <citation type="journal article" date="2011" name="Plant Physiol.">
        <title>Comprehensive sequence analysis of 24,783 barley full-length cDNAs derived from 12 clone libraries.</title>
        <authorList>
            <person name="Matsumoto T."/>
            <person name="Tanaka T."/>
            <person name="Sakai H."/>
            <person name="Amano N."/>
            <person name="Kanamori H."/>
            <person name="Kurita K."/>
            <person name="Kikuta A."/>
            <person name="Kamiya K."/>
            <person name="Yamamoto M."/>
            <person name="Ikawa H."/>
            <person name="Fujii N."/>
            <person name="Hori K."/>
            <person name="Itoh T."/>
            <person name="Sato K."/>
        </authorList>
    </citation>
    <scope>NUCLEOTIDE SEQUENCE</scope>
    <source>
        <tissue evidence="1">Shoot and root</tissue>
    </source>
</reference>
<protein>
    <submittedName>
        <fullName evidence="1">Predicted protein</fullName>
    </submittedName>
</protein>
<organism evidence="1">
    <name type="scientific">Hordeum vulgare subsp. vulgare</name>
    <name type="common">Domesticated barley</name>
    <dbReference type="NCBI Taxonomy" id="112509"/>
    <lineage>
        <taxon>Eukaryota</taxon>
        <taxon>Viridiplantae</taxon>
        <taxon>Streptophyta</taxon>
        <taxon>Embryophyta</taxon>
        <taxon>Tracheophyta</taxon>
        <taxon>Spermatophyta</taxon>
        <taxon>Magnoliopsida</taxon>
        <taxon>Liliopsida</taxon>
        <taxon>Poales</taxon>
        <taxon>Poaceae</taxon>
        <taxon>BOP clade</taxon>
        <taxon>Pooideae</taxon>
        <taxon>Triticodae</taxon>
        <taxon>Triticeae</taxon>
        <taxon>Hordeinae</taxon>
        <taxon>Hordeum</taxon>
    </lineage>
</organism>
<accession>F2DUA0</accession>
<dbReference type="EMBL" id="AK367468">
    <property type="protein sequence ID" value="BAJ98671.1"/>
    <property type="molecule type" value="mRNA"/>
</dbReference>
<sequence length="39" mass="4407">MIQISTGYTKFNLKIQALITPSNKKHSKFILQISGSEIK</sequence>
<proteinExistence type="evidence at transcript level"/>
<dbReference type="AlphaFoldDB" id="F2DUA0"/>
<name>F2DUA0_HORVV</name>